<evidence type="ECO:0000256" key="12">
    <source>
        <dbReference type="ARBA" id="ARBA00023026"/>
    </source>
</evidence>
<dbReference type="CDD" id="cd04056">
    <property type="entry name" value="Peptidases_S53"/>
    <property type="match status" value="1"/>
</dbReference>
<keyword evidence="12" id="KW-0843">Virulence</keyword>
<comment type="subcellular location">
    <subcellularLocation>
        <location evidence="3">Secreted</location>
        <location evidence="3">Extracellular space</location>
    </subcellularLocation>
</comment>
<evidence type="ECO:0000256" key="14">
    <source>
        <dbReference type="ARBA" id="ARBA00023180"/>
    </source>
</evidence>
<dbReference type="InterPro" id="IPR015366">
    <property type="entry name" value="S53_propep"/>
</dbReference>
<name>A0A9P4MH82_9PEZI</name>
<reference evidence="18" key="1">
    <citation type="journal article" date="2020" name="Stud. Mycol.">
        <title>101 Dothideomycetes genomes: a test case for predicting lifestyles and emergence of pathogens.</title>
        <authorList>
            <person name="Haridas S."/>
            <person name="Albert R."/>
            <person name="Binder M."/>
            <person name="Bloem J."/>
            <person name="Labutti K."/>
            <person name="Salamov A."/>
            <person name="Andreopoulos B."/>
            <person name="Baker S."/>
            <person name="Barry K."/>
            <person name="Bills G."/>
            <person name="Bluhm B."/>
            <person name="Cannon C."/>
            <person name="Castanera R."/>
            <person name="Culley D."/>
            <person name="Daum C."/>
            <person name="Ezra D."/>
            <person name="Gonzalez J."/>
            <person name="Henrissat B."/>
            <person name="Kuo A."/>
            <person name="Liang C."/>
            <person name="Lipzen A."/>
            <person name="Lutzoni F."/>
            <person name="Magnuson J."/>
            <person name="Mondo S."/>
            <person name="Nolan M."/>
            <person name="Ohm R."/>
            <person name="Pangilinan J."/>
            <person name="Park H.-J."/>
            <person name="Ramirez L."/>
            <person name="Alfaro M."/>
            <person name="Sun H."/>
            <person name="Tritt A."/>
            <person name="Yoshinaga Y."/>
            <person name="Zwiers L.-H."/>
            <person name="Turgeon B."/>
            <person name="Goodwin S."/>
            <person name="Spatafora J."/>
            <person name="Crous P."/>
            <person name="Grigoriev I."/>
        </authorList>
    </citation>
    <scope>NUCLEOTIDE SEQUENCE</scope>
    <source>
        <strain evidence="18">CBS 260.36</strain>
    </source>
</reference>
<feature type="binding site" evidence="15">
    <location>
        <position position="564"/>
    </location>
    <ligand>
        <name>Ca(2+)</name>
        <dbReference type="ChEBI" id="CHEBI:29108"/>
    </ligand>
</feature>
<dbReference type="EMBL" id="ML996096">
    <property type="protein sequence ID" value="KAF2147611.1"/>
    <property type="molecule type" value="Genomic_DNA"/>
</dbReference>
<dbReference type="GO" id="GO:0006508">
    <property type="term" value="P:proteolysis"/>
    <property type="evidence" value="ECO:0007669"/>
    <property type="project" value="UniProtKB-KW"/>
</dbReference>
<dbReference type="PROSITE" id="PS51695">
    <property type="entry name" value="SEDOLISIN"/>
    <property type="match status" value="1"/>
</dbReference>
<accession>A0A9P4MH82</accession>
<evidence type="ECO:0000313" key="18">
    <source>
        <dbReference type="EMBL" id="KAF2147611.1"/>
    </source>
</evidence>
<keyword evidence="11 15" id="KW-0106">Calcium</keyword>
<dbReference type="Proteomes" id="UP000799439">
    <property type="component" value="Unassembled WGS sequence"/>
</dbReference>
<feature type="binding site" evidence="15">
    <location>
        <position position="588"/>
    </location>
    <ligand>
        <name>Ca(2+)</name>
        <dbReference type="ChEBI" id="CHEBI:29108"/>
    </ligand>
</feature>
<dbReference type="InterPro" id="IPR036852">
    <property type="entry name" value="Peptidase_S8/S53_dom_sf"/>
</dbReference>
<keyword evidence="10 15" id="KW-0720">Serine protease</keyword>
<feature type="binding site" evidence="15">
    <location>
        <position position="586"/>
    </location>
    <ligand>
        <name>Ca(2+)</name>
        <dbReference type="ChEBI" id="CHEBI:29108"/>
    </ligand>
</feature>
<dbReference type="InterPro" id="IPR023828">
    <property type="entry name" value="Peptidase_S8_Ser-AS"/>
</dbReference>
<feature type="binding site" evidence="15">
    <location>
        <position position="563"/>
    </location>
    <ligand>
        <name>Ca(2+)</name>
        <dbReference type="ChEBI" id="CHEBI:29108"/>
    </ligand>
</feature>
<evidence type="ECO:0000256" key="6">
    <source>
        <dbReference type="ARBA" id="ARBA00022670"/>
    </source>
</evidence>
<keyword evidence="13" id="KW-0865">Zymogen</keyword>
<evidence type="ECO:0000256" key="2">
    <source>
        <dbReference type="ARBA" id="ARBA00002451"/>
    </source>
</evidence>
<evidence type="ECO:0000256" key="16">
    <source>
        <dbReference type="SAM" id="SignalP"/>
    </source>
</evidence>
<dbReference type="SUPFAM" id="SSF52743">
    <property type="entry name" value="Subtilisin-like"/>
    <property type="match status" value="1"/>
</dbReference>
<evidence type="ECO:0000256" key="1">
    <source>
        <dbReference type="ARBA" id="ARBA00001910"/>
    </source>
</evidence>
<evidence type="ECO:0000256" key="13">
    <source>
        <dbReference type="ARBA" id="ARBA00023145"/>
    </source>
</evidence>
<dbReference type="SMART" id="SM00944">
    <property type="entry name" value="Pro-kuma_activ"/>
    <property type="match status" value="1"/>
</dbReference>
<dbReference type="GO" id="GO:0005576">
    <property type="term" value="C:extracellular region"/>
    <property type="evidence" value="ECO:0007669"/>
    <property type="project" value="UniProtKB-SubCell"/>
</dbReference>
<dbReference type="Pfam" id="PF09286">
    <property type="entry name" value="Pro-kuma_activ"/>
    <property type="match status" value="1"/>
</dbReference>
<evidence type="ECO:0000313" key="19">
    <source>
        <dbReference type="Proteomes" id="UP000799439"/>
    </source>
</evidence>
<evidence type="ECO:0000256" key="15">
    <source>
        <dbReference type="PROSITE-ProRule" id="PRU01032"/>
    </source>
</evidence>
<keyword evidence="8 16" id="KW-0732">Signal</keyword>
<gene>
    <name evidence="18" type="ORF">K461DRAFT_234129</name>
</gene>
<dbReference type="FunFam" id="3.40.50.200:FF:000015">
    <property type="entry name" value="Tripeptidyl peptidase A"/>
    <property type="match status" value="1"/>
</dbReference>
<dbReference type="PANTHER" id="PTHR14218">
    <property type="entry name" value="PROTEASE S8 TRIPEPTIDYL PEPTIDASE I CLN2"/>
    <property type="match status" value="1"/>
</dbReference>
<keyword evidence="7 15" id="KW-0479">Metal-binding</keyword>
<comment type="cofactor">
    <cofactor evidence="15">
        <name>Ca(2+)</name>
        <dbReference type="ChEBI" id="CHEBI:29108"/>
    </cofactor>
    <text evidence="15">Binds 1 Ca(2+) ion per subunit.</text>
</comment>
<feature type="active site" description="Charge relay system" evidence="15">
    <location>
        <position position="307"/>
    </location>
</feature>
<dbReference type="OrthoDB" id="409122at2759"/>
<proteinExistence type="predicted"/>
<dbReference type="AlphaFoldDB" id="A0A9P4MH82"/>
<sequence>MHVSGLVAIFSSLSWGAWAAPASAHHYVVKETHPIPRGWKVSSHPPADHVIHLKIGLAQRNQNELERHVHEVSDPTHPRYRQYLSADEIHHLISPSNETVDLVFAWLKNHGVDGTLGTTKEWIDAALPVEQVEKLLDTKYSVFTHDDGSNLVRTTEGSWSLPQYLHDHIRMVQPTNAFFNPKPQASYLKPVEKDAATIQWLKANRNVAASTTCSVSQLCNTNSVTINCLRCLYGTFGYVAKVPNNNSVAVTNYLGETQIRSDLKAFLSKYRTDLTASQASAAASGFPITIIANGANSQTPAAGQDVEGNLDGQLVVGISYPTKFSAYNTGGEPPFTPSAEEPTNGNEPYLAFLDYIIAQKSLPSVFSTSYGDDEQTVPLSYANSVCDSFKQLAARGITVLFSSGDSGVGPSADECVSNTDGKFKFLPNFPTSCPWITSVGATAGFNPEVAVSRFASGAGFSNYFGQPSYQTSAVANYLKIIGTLNAGNYNASGRAYPDVAAQGNSDVIIVDGSAQTVGGTSASSPTFAGVIALVNDALIAAGKSPLGFLNPLIYGAASTTFTDVTSGSSYVFGFGCGTNGFPAEKGWDAVTGFGTPVSLTFLLYQA</sequence>
<dbReference type="InterPro" id="IPR000209">
    <property type="entry name" value="Peptidase_S8/S53_dom"/>
</dbReference>
<dbReference type="EC" id="3.4.14.10" evidence="4"/>
<dbReference type="InterPro" id="IPR050819">
    <property type="entry name" value="Tripeptidyl-peptidase_I"/>
</dbReference>
<protein>
    <recommendedName>
        <fullName evidence="4">tripeptidyl-peptidase II</fullName>
        <ecNumber evidence="4">3.4.14.10</ecNumber>
    </recommendedName>
</protein>
<evidence type="ECO:0000259" key="17">
    <source>
        <dbReference type="PROSITE" id="PS51695"/>
    </source>
</evidence>
<dbReference type="Gene3D" id="3.40.50.200">
    <property type="entry name" value="Peptidase S8/S53 domain"/>
    <property type="match status" value="1"/>
</dbReference>
<dbReference type="GO" id="GO:0004252">
    <property type="term" value="F:serine-type endopeptidase activity"/>
    <property type="evidence" value="ECO:0007669"/>
    <property type="project" value="UniProtKB-UniRule"/>
</dbReference>
<keyword evidence="14" id="KW-0325">Glycoprotein</keyword>
<feature type="domain" description="Peptidase S53" evidence="17">
    <location>
        <begin position="223"/>
        <end position="606"/>
    </location>
</feature>
<evidence type="ECO:0000256" key="5">
    <source>
        <dbReference type="ARBA" id="ARBA00022525"/>
    </source>
</evidence>
<dbReference type="GO" id="GO:0046872">
    <property type="term" value="F:metal ion binding"/>
    <property type="evidence" value="ECO:0007669"/>
    <property type="project" value="UniProtKB-UniRule"/>
</dbReference>
<dbReference type="InterPro" id="IPR030400">
    <property type="entry name" value="Sedolisin_dom"/>
</dbReference>
<evidence type="ECO:0000256" key="11">
    <source>
        <dbReference type="ARBA" id="ARBA00022837"/>
    </source>
</evidence>
<evidence type="ECO:0000256" key="3">
    <source>
        <dbReference type="ARBA" id="ARBA00004239"/>
    </source>
</evidence>
<keyword evidence="6 15" id="KW-0645">Protease</keyword>
<feature type="signal peptide" evidence="16">
    <location>
        <begin position="1"/>
        <end position="19"/>
    </location>
</feature>
<evidence type="ECO:0000256" key="8">
    <source>
        <dbReference type="ARBA" id="ARBA00022729"/>
    </source>
</evidence>
<dbReference type="PANTHER" id="PTHR14218:SF39">
    <property type="entry name" value="PEPTIDASE S53 DOMAIN-CONTAINING PROTEIN"/>
    <property type="match status" value="1"/>
</dbReference>
<evidence type="ECO:0000256" key="9">
    <source>
        <dbReference type="ARBA" id="ARBA00022801"/>
    </source>
</evidence>
<comment type="caution">
    <text evidence="18">The sequence shown here is derived from an EMBL/GenBank/DDBJ whole genome shotgun (WGS) entry which is preliminary data.</text>
</comment>
<feature type="active site" description="Charge relay system" evidence="15">
    <location>
        <position position="311"/>
    </location>
</feature>
<dbReference type="Pfam" id="PF00082">
    <property type="entry name" value="Peptidase_S8"/>
    <property type="match status" value="1"/>
</dbReference>
<evidence type="ECO:0000256" key="4">
    <source>
        <dbReference type="ARBA" id="ARBA00012462"/>
    </source>
</evidence>
<feature type="active site" description="Charge relay system" evidence="15">
    <location>
        <position position="521"/>
    </location>
</feature>
<keyword evidence="19" id="KW-1185">Reference proteome</keyword>
<evidence type="ECO:0000256" key="7">
    <source>
        <dbReference type="ARBA" id="ARBA00022723"/>
    </source>
</evidence>
<evidence type="ECO:0000256" key="10">
    <source>
        <dbReference type="ARBA" id="ARBA00022825"/>
    </source>
</evidence>
<keyword evidence="5" id="KW-0964">Secreted</keyword>
<dbReference type="SUPFAM" id="SSF54897">
    <property type="entry name" value="Protease propeptides/inhibitors"/>
    <property type="match status" value="1"/>
</dbReference>
<dbReference type="PROSITE" id="PS00138">
    <property type="entry name" value="SUBTILASE_SER"/>
    <property type="match status" value="1"/>
</dbReference>
<organism evidence="18 19">
    <name type="scientific">Myriangium duriaei CBS 260.36</name>
    <dbReference type="NCBI Taxonomy" id="1168546"/>
    <lineage>
        <taxon>Eukaryota</taxon>
        <taxon>Fungi</taxon>
        <taxon>Dikarya</taxon>
        <taxon>Ascomycota</taxon>
        <taxon>Pezizomycotina</taxon>
        <taxon>Dothideomycetes</taxon>
        <taxon>Dothideomycetidae</taxon>
        <taxon>Myriangiales</taxon>
        <taxon>Myriangiaceae</taxon>
        <taxon>Myriangium</taxon>
    </lineage>
</organism>
<dbReference type="GO" id="GO:0008240">
    <property type="term" value="F:tripeptidyl-peptidase activity"/>
    <property type="evidence" value="ECO:0007669"/>
    <property type="project" value="UniProtKB-EC"/>
</dbReference>
<feature type="chain" id="PRO_5040113710" description="tripeptidyl-peptidase II" evidence="16">
    <location>
        <begin position="20"/>
        <end position="606"/>
    </location>
</feature>
<keyword evidence="9 15" id="KW-0378">Hydrolase</keyword>
<comment type="function">
    <text evidence="2">Secreted tripeptidyl-peptidase which degrades proteins at acidic pHs and is involved in virulence.</text>
</comment>
<comment type="catalytic activity">
    <reaction evidence="1">
        <text>Release of an N-terminal tripeptide from a polypeptide.</text>
        <dbReference type="EC" id="3.4.14.10"/>
    </reaction>
</comment>
<dbReference type="CDD" id="cd11377">
    <property type="entry name" value="Pro-peptidase_S53"/>
    <property type="match status" value="1"/>
</dbReference>